<dbReference type="EMBL" id="CP047156">
    <property type="protein sequence ID" value="QHB99600.1"/>
    <property type="molecule type" value="Genomic_DNA"/>
</dbReference>
<evidence type="ECO:0000313" key="3">
    <source>
        <dbReference type="EMBL" id="QHB99600.1"/>
    </source>
</evidence>
<dbReference type="PROSITE" id="PS51903">
    <property type="entry name" value="CLP_R"/>
    <property type="match status" value="1"/>
</dbReference>
<keyword evidence="1" id="KW-0677">Repeat</keyword>
<evidence type="ECO:0000259" key="2">
    <source>
        <dbReference type="PROSITE" id="PS51903"/>
    </source>
</evidence>
<evidence type="ECO:0000256" key="1">
    <source>
        <dbReference type="PROSITE-ProRule" id="PRU01251"/>
    </source>
</evidence>
<dbReference type="AlphaFoldDB" id="A0A7L4YK09"/>
<dbReference type="InterPro" id="IPR004176">
    <property type="entry name" value="Clp_R_N"/>
</dbReference>
<name>A0A7L4YK09_9ACTN</name>
<keyword evidence="4" id="KW-1185">Reference proteome</keyword>
<proteinExistence type="predicted"/>
<dbReference type="OrthoDB" id="3628183at2"/>
<reference evidence="3 4" key="1">
    <citation type="journal article" date="2018" name="Int. J. Syst. Evol. Microbiol.">
        <title>Epidermidibacterium keratini gen. nov., sp. nov., a member of the family Sporichthyaceae, isolated from keratin epidermis.</title>
        <authorList>
            <person name="Lee D.G."/>
            <person name="Trujillo M.E."/>
            <person name="Kang S."/>
            <person name="Nam J.J."/>
            <person name="Kim Y.J."/>
        </authorList>
    </citation>
    <scope>NUCLEOTIDE SEQUENCE [LARGE SCALE GENOMIC DNA]</scope>
    <source>
        <strain evidence="3 4">EPI-7</strain>
    </source>
</reference>
<accession>A0A7L4YK09</accession>
<sequence length="156" mass="16499">MMRAKFAPTTRDMVRIALNEARGRGDSVVGTDHLLVALLHDPPLASGVLGGRTPDDARSALRARDAAALRSAGVDVDPWDIPRAPAIADQSRLPMSAGLQQVLQAARHVATEHGCRRIQTHDLLAAVATRPAPDPALDLFNALGLEPARIAAELTA</sequence>
<gene>
    <name evidence="3" type="ORF">EK0264_04405</name>
</gene>
<organism evidence="3 4">
    <name type="scientific">Epidermidibacterium keratini</name>
    <dbReference type="NCBI Taxonomy" id="1891644"/>
    <lineage>
        <taxon>Bacteria</taxon>
        <taxon>Bacillati</taxon>
        <taxon>Actinomycetota</taxon>
        <taxon>Actinomycetes</taxon>
        <taxon>Sporichthyales</taxon>
        <taxon>Sporichthyaceae</taxon>
        <taxon>Epidermidibacterium</taxon>
    </lineage>
</organism>
<dbReference type="KEGG" id="eke:EK0264_04405"/>
<evidence type="ECO:0000313" key="4">
    <source>
        <dbReference type="Proteomes" id="UP000463857"/>
    </source>
</evidence>
<protein>
    <recommendedName>
        <fullName evidence="2">Clp R domain-containing protein</fullName>
    </recommendedName>
</protein>
<dbReference type="SUPFAM" id="SSF81923">
    <property type="entry name" value="Double Clp-N motif"/>
    <property type="match status" value="1"/>
</dbReference>
<dbReference type="Pfam" id="PF02861">
    <property type="entry name" value="Clp_N"/>
    <property type="match status" value="1"/>
</dbReference>
<dbReference type="InParanoid" id="A0A7L4YK09"/>
<dbReference type="RefSeq" id="WP_159543321.1">
    <property type="nucleotide sequence ID" value="NZ_CP047156.1"/>
</dbReference>
<dbReference type="Gene3D" id="1.10.1780.10">
    <property type="entry name" value="Clp, N-terminal domain"/>
    <property type="match status" value="1"/>
</dbReference>
<feature type="domain" description="Clp R" evidence="2">
    <location>
        <begin position="2"/>
        <end position="156"/>
    </location>
</feature>
<dbReference type="Proteomes" id="UP000463857">
    <property type="component" value="Chromosome"/>
</dbReference>
<dbReference type="InterPro" id="IPR036628">
    <property type="entry name" value="Clp_N_dom_sf"/>
</dbReference>